<dbReference type="AlphaFoldDB" id="A0A6V8LRR5"/>
<reference evidence="1 2" key="1">
    <citation type="submission" date="2020-04" db="EMBL/GenBank/DDBJ databases">
        <authorList>
            <consortium name="Desulfovibrio sp. FSS-1 genome sequencing consortium"/>
            <person name="Shimoshige H."/>
            <person name="Kobayashi H."/>
            <person name="Maekawa T."/>
        </authorList>
    </citation>
    <scope>NUCLEOTIDE SEQUENCE [LARGE SCALE GENOMIC DNA]</scope>
    <source>
        <strain evidence="1 2">SIID29052-01</strain>
    </source>
</reference>
<protein>
    <submittedName>
        <fullName evidence="1">Uncharacterized protein</fullName>
    </submittedName>
</protein>
<organism evidence="1 2">
    <name type="scientific">Fundidesulfovibrio magnetotacticus</name>
    <dbReference type="NCBI Taxonomy" id="2730080"/>
    <lineage>
        <taxon>Bacteria</taxon>
        <taxon>Pseudomonadati</taxon>
        <taxon>Thermodesulfobacteriota</taxon>
        <taxon>Desulfovibrionia</taxon>
        <taxon>Desulfovibrionales</taxon>
        <taxon>Desulfovibrionaceae</taxon>
        <taxon>Fundidesulfovibrio</taxon>
    </lineage>
</organism>
<reference evidence="1 2" key="2">
    <citation type="submission" date="2020-05" db="EMBL/GenBank/DDBJ databases">
        <title>Draft genome sequence of Desulfovibrio sp. strainFSS-1.</title>
        <authorList>
            <person name="Shimoshige H."/>
            <person name="Kobayashi H."/>
            <person name="Maekawa T."/>
        </authorList>
    </citation>
    <scope>NUCLEOTIDE SEQUENCE [LARGE SCALE GENOMIC DNA]</scope>
    <source>
        <strain evidence="1 2">SIID29052-01</strain>
    </source>
</reference>
<gene>
    <name evidence="1" type="ORF">NNJEOMEG_00636</name>
</gene>
<dbReference type="Proteomes" id="UP000494245">
    <property type="component" value="Unassembled WGS sequence"/>
</dbReference>
<comment type="caution">
    <text evidence="1">The sequence shown here is derived from an EMBL/GenBank/DDBJ whole genome shotgun (WGS) entry which is preliminary data.</text>
</comment>
<name>A0A6V8LRR5_9BACT</name>
<keyword evidence="2" id="KW-1185">Reference proteome</keyword>
<proteinExistence type="predicted"/>
<evidence type="ECO:0000313" key="1">
    <source>
        <dbReference type="EMBL" id="GFK92809.1"/>
    </source>
</evidence>
<accession>A0A6V8LRR5</accession>
<sequence>MILNPSNLHLRIMMTLSEKTHTDKPWAILGISRRQYDSAKPWKKAKMSKEEFAKLICLVPPEAIKRLRDNADAEVLLEAAFGKGFSAEGE</sequence>
<dbReference type="EMBL" id="BLTE01000002">
    <property type="protein sequence ID" value="GFK92809.1"/>
    <property type="molecule type" value="Genomic_DNA"/>
</dbReference>
<evidence type="ECO:0000313" key="2">
    <source>
        <dbReference type="Proteomes" id="UP000494245"/>
    </source>
</evidence>